<dbReference type="InterPro" id="IPR004859">
    <property type="entry name" value="Xrn1_N"/>
</dbReference>
<dbReference type="EMBL" id="MK500589">
    <property type="protein sequence ID" value="QBK93039.1"/>
    <property type="molecule type" value="Genomic_DNA"/>
</dbReference>
<gene>
    <name evidence="2" type="ORF">LCPAC403_01730</name>
</gene>
<accession>A0A481ZDC2</accession>
<dbReference type="Pfam" id="PF03159">
    <property type="entry name" value="XRN_N"/>
    <property type="match status" value="1"/>
</dbReference>
<sequence length="1175" mass="137287">MIFFEEYIPLLNAMDYYAGKIKESIITKRPHTLSIDLDCIIKLASSGINDEKELIKEIHATIVKIVQEIQPHDLLVFSISGVVPTAEVGSLKRERYTVEGMSKLTAGTSFMIKLEKKLVKWIDKDPYPAKVYLMGQMIPGSSTQKIVQLMKRYSKKPLFGKRDTHVIYTKSNEIFLMLQSRKEGVYIYKPGKPTGIYVSVESFNDIIYEAMGNNPTTLEDFTFLNLFTGVNYLPTYPIAEDVSKFMTAFFDTYKELKYPLTGSDGQIRWQNVLEFLRVFKEPEDRLIFPDESDSSTFREKWYKYALGPTKEIVMLEDCDLNFFIDENMVIKMCIEYIYGLEWSYRYIREGPSELIIGWSYPYNHTPLLSDITSVLSTLIRNGNLPSVDAIEYPHTYPNVIHQLTAVTPRRDRHILPIEVSVLLEKNSPIFATFLVDTATDVLSIKKRIILPPLDYPYIVKTISEMIIFSRERDKFFEEKKIETFIQKEETSLYTPAVYKTTNRYFQINESNIMKKVLNTMFMSVQEPIILSMIDLSANMIDVCVFWESNKIKTFNVYTKDVNTVKGYINTLSNQDKVVNFGKYVNEFQDVVYINSFNHNEIVKMVGDNTDLFVIKIGKTVRFYPDKYGQYYIFIIIHFDESDSGNNYIFMSKRRPNIGSMKGIKVRPPKGEKKKWIPKVKEVKEEEVITPEIVPEFTPEIVLQSTEPLKSDIIRAMDHAFDLLVMMPKKERNMTKMTLTIQAYDCDDIKYLGEDDRIVSMRAYTFEEIFNTIRKLTVFSEFHPSEVMKSSSTANVVLLTENVDKMTEEVLKEVDLVIAKVERSYTFDRDRFDNTDEIETDDHRFIFISQNPIIEIPYITPDQYVSSDTSFHGEHLPDFMLESIKELPTDNEYIINYEDDDDYGIETYTYPKGHKMALQLDDRSAFLSVVYFITKYGAKDIDLLFVNIPHIDSTAIFNLFKEVVKIHIYSEDEIKIDDERVIVHDTSFEDDLEEWSTRVGIFLFIAHDAYQWYNILKDNSSMVSAMLDFDPKLANMAGEEIFFSPWGLNTNIVLKNTAKSERQKAYDVEHYQKVLNYINNVVREWQWLINDQTIKGMDYCHDCYVEIFFWEIFLKSRDEEIDQKKVEKLINDTGSLDYPPHGLHPHIKMTEGRREMLIRYSIDKQIEKKKKLYASL</sequence>
<evidence type="ECO:0000313" key="2">
    <source>
        <dbReference type="EMBL" id="QBK93039.1"/>
    </source>
</evidence>
<dbReference type="Gene3D" id="3.40.50.12390">
    <property type="match status" value="1"/>
</dbReference>
<keyword evidence="2" id="KW-0378">Hydrolase</keyword>
<reference evidence="2" key="1">
    <citation type="journal article" date="2019" name="MBio">
        <title>Virus Genomes from Deep Sea Sediments Expand the Ocean Megavirome and Support Independent Origins of Viral Gigantism.</title>
        <authorList>
            <person name="Backstrom D."/>
            <person name="Yutin N."/>
            <person name="Jorgensen S.L."/>
            <person name="Dharamshi J."/>
            <person name="Homa F."/>
            <person name="Zaremba-Niedwiedzka K."/>
            <person name="Spang A."/>
            <person name="Wolf Y.I."/>
            <person name="Koonin E.V."/>
            <person name="Ettema T.J."/>
        </authorList>
    </citation>
    <scope>NUCLEOTIDE SEQUENCE</scope>
</reference>
<dbReference type="GO" id="GO:0004534">
    <property type="term" value="F:5'-3' RNA exonuclease activity"/>
    <property type="evidence" value="ECO:0007669"/>
    <property type="project" value="TreeGrafter"/>
</dbReference>
<name>A0A481ZDC2_9VIRU</name>
<dbReference type="PANTHER" id="PTHR12341">
    <property type="entry name" value="5'-&gt;3' EXORIBONUCLEASE"/>
    <property type="match status" value="1"/>
</dbReference>
<feature type="domain" description="Xrn1 N-terminal" evidence="1">
    <location>
        <begin position="103"/>
        <end position="187"/>
    </location>
</feature>
<evidence type="ECO:0000259" key="1">
    <source>
        <dbReference type="Pfam" id="PF03159"/>
    </source>
</evidence>
<dbReference type="GO" id="GO:0003723">
    <property type="term" value="F:RNA binding"/>
    <property type="evidence" value="ECO:0007669"/>
    <property type="project" value="TreeGrafter"/>
</dbReference>
<keyword evidence="2" id="KW-0540">Nuclease</keyword>
<organism evidence="2">
    <name type="scientific">Pithovirus LCPAC403</name>
    <dbReference type="NCBI Taxonomy" id="2506596"/>
    <lineage>
        <taxon>Viruses</taxon>
        <taxon>Pithoviruses</taxon>
    </lineage>
</organism>
<dbReference type="InterPro" id="IPR027073">
    <property type="entry name" value="5_3_exoribonuclease"/>
</dbReference>
<dbReference type="GO" id="GO:0000956">
    <property type="term" value="P:nuclear-transcribed mRNA catabolic process"/>
    <property type="evidence" value="ECO:0007669"/>
    <property type="project" value="TreeGrafter"/>
</dbReference>
<keyword evidence="2" id="KW-0269">Exonuclease</keyword>
<protein>
    <submittedName>
        <fullName evidence="2">XRN 5'-3' exonuclease</fullName>
    </submittedName>
</protein>
<proteinExistence type="predicted"/>